<gene>
    <name evidence="2" type="ORF">MQH31_16920</name>
</gene>
<feature type="transmembrane region" description="Helical" evidence="1">
    <location>
        <begin position="49"/>
        <end position="77"/>
    </location>
</feature>
<dbReference type="EMBL" id="JALGAR010000005">
    <property type="protein sequence ID" value="MCI4659487.1"/>
    <property type="molecule type" value="Genomic_DNA"/>
</dbReference>
<protein>
    <submittedName>
        <fullName evidence="2">Uncharacterized protein</fullName>
    </submittedName>
</protein>
<reference evidence="2" key="1">
    <citation type="submission" date="2022-03" db="EMBL/GenBank/DDBJ databases">
        <title>Cryobacterium sp. nov. strain ZS14-85, isolated from Antarctic soil.</title>
        <authorList>
            <person name="Li J."/>
            <person name="Niu G."/>
        </authorList>
    </citation>
    <scope>NUCLEOTIDE SEQUENCE</scope>
    <source>
        <strain evidence="2">ZS14-85</strain>
    </source>
</reference>
<comment type="caution">
    <text evidence="2">The sequence shown here is derived from an EMBL/GenBank/DDBJ whole genome shotgun (WGS) entry which is preliminary data.</text>
</comment>
<feature type="transmembrane region" description="Helical" evidence="1">
    <location>
        <begin position="84"/>
        <end position="105"/>
    </location>
</feature>
<evidence type="ECO:0000313" key="3">
    <source>
        <dbReference type="Proteomes" id="UP001165341"/>
    </source>
</evidence>
<feature type="transmembrane region" description="Helical" evidence="1">
    <location>
        <begin position="131"/>
        <end position="152"/>
    </location>
</feature>
<keyword evidence="1" id="KW-0812">Transmembrane</keyword>
<keyword evidence="1" id="KW-0472">Membrane</keyword>
<dbReference type="Proteomes" id="UP001165341">
    <property type="component" value="Unassembled WGS sequence"/>
</dbReference>
<dbReference type="RefSeq" id="WP_243012976.1">
    <property type="nucleotide sequence ID" value="NZ_JALGAR010000005.1"/>
</dbReference>
<name>A0AA41QXY0_9MICO</name>
<evidence type="ECO:0000256" key="1">
    <source>
        <dbReference type="SAM" id="Phobius"/>
    </source>
</evidence>
<feature type="transmembrane region" description="Helical" evidence="1">
    <location>
        <begin position="7"/>
        <end position="29"/>
    </location>
</feature>
<accession>A0AA41QXY0</accession>
<proteinExistence type="predicted"/>
<dbReference type="AlphaFoldDB" id="A0AA41QXY0"/>
<keyword evidence="1" id="KW-1133">Transmembrane helix</keyword>
<keyword evidence="3" id="KW-1185">Reference proteome</keyword>
<sequence>MGNRLSLLVGPVIVLLYATVMVLTITIWDPTAAVPWLTYPEIIAGLNEAGIIVAAEVIGLIVWAYLGVGLALVLSILGFTGHAGLGAVILGQLALIAAGAPAYFWGSFSLGMDVADTFGVSGGSHTPLSGLLYATSGVALLALVAVSIRMVANRRSMRS</sequence>
<organism evidence="2 3">
    <name type="scientific">Cryobacterium zhongshanensis</name>
    <dbReference type="NCBI Taxonomy" id="2928153"/>
    <lineage>
        <taxon>Bacteria</taxon>
        <taxon>Bacillati</taxon>
        <taxon>Actinomycetota</taxon>
        <taxon>Actinomycetes</taxon>
        <taxon>Micrococcales</taxon>
        <taxon>Microbacteriaceae</taxon>
        <taxon>Cryobacterium</taxon>
    </lineage>
</organism>
<evidence type="ECO:0000313" key="2">
    <source>
        <dbReference type="EMBL" id="MCI4659487.1"/>
    </source>
</evidence>